<dbReference type="SUPFAM" id="SSF51735">
    <property type="entry name" value="NAD(P)-binding Rossmann-fold domains"/>
    <property type="match status" value="1"/>
</dbReference>
<gene>
    <name evidence="3" type="ORF">SAMN05216529_101351</name>
</gene>
<evidence type="ECO:0000259" key="2">
    <source>
        <dbReference type="Pfam" id="PF01370"/>
    </source>
</evidence>
<dbReference type="PANTHER" id="PTHR43000">
    <property type="entry name" value="DTDP-D-GLUCOSE 4,6-DEHYDRATASE-RELATED"/>
    <property type="match status" value="1"/>
</dbReference>
<sequence>MKKVIVTGANGFIGSALCKELSSQGIQVIAVVRSKYACIDNIQNLPGIRIVYCELQNFRHLEEVIPDRDADTLYHLAWIGSAGPLRGDSQIQMNNIQYTCDTVCACAAMNCKRFVFASSIMEYEIETFMKEDDTPGVNTLYCSAKLAANYIARTIAGSLGISYIRTVISNIYGPGERNPRLINTSLRKLLHGEHCAFSAGSQIYDFIYITDAAKAFVAVAGKGIANRTYYIGSLSPRPLKDFLCEMRDQVNPNIKIGLGELPFTGISLSYKEFDIEAVKNDTGFVPSVDFAQGIRNTIKWIQEQE</sequence>
<comment type="similarity">
    <text evidence="1">Belongs to the NAD(P)-dependent epimerase/dehydratase family.</text>
</comment>
<keyword evidence="4" id="KW-1185">Reference proteome</keyword>
<evidence type="ECO:0000256" key="1">
    <source>
        <dbReference type="ARBA" id="ARBA00007637"/>
    </source>
</evidence>
<evidence type="ECO:0000313" key="3">
    <source>
        <dbReference type="EMBL" id="SUQ12455.1"/>
    </source>
</evidence>
<name>A0A316AQ16_9FIRM</name>
<protein>
    <submittedName>
        <fullName evidence="3">Nucleoside-diphosphate-sugar epimerase</fullName>
    </submittedName>
</protein>
<dbReference type="AlphaFoldDB" id="A0A316AQ16"/>
<dbReference type="OrthoDB" id="9789543at2"/>
<dbReference type="EMBL" id="UHJJ01000001">
    <property type="protein sequence ID" value="SUQ12455.1"/>
    <property type="molecule type" value="Genomic_DNA"/>
</dbReference>
<evidence type="ECO:0000313" key="4">
    <source>
        <dbReference type="Proteomes" id="UP000254051"/>
    </source>
</evidence>
<dbReference type="InterPro" id="IPR036291">
    <property type="entry name" value="NAD(P)-bd_dom_sf"/>
</dbReference>
<organism evidence="3 4">
    <name type="scientific">Faecalicatena contorta</name>
    <dbReference type="NCBI Taxonomy" id="39482"/>
    <lineage>
        <taxon>Bacteria</taxon>
        <taxon>Bacillati</taxon>
        <taxon>Bacillota</taxon>
        <taxon>Clostridia</taxon>
        <taxon>Lachnospirales</taxon>
        <taxon>Lachnospiraceae</taxon>
        <taxon>Faecalicatena</taxon>
    </lineage>
</organism>
<dbReference type="Proteomes" id="UP000254051">
    <property type="component" value="Unassembled WGS sequence"/>
</dbReference>
<dbReference type="RefSeq" id="WP_109708475.1">
    <property type="nucleotide sequence ID" value="NZ_QGDS01000001.1"/>
</dbReference>
<dbReference type="InterPro" id="IPR001509">
    <property type="entry name" value="Epimerase_deHydtase"/>
</dbReference>
<proteinExistence type="inferred from homology"/>
<accession>A0A316AQ16</accession>
<dbReference type="Gene3D" id="3.40.50.720">
    <property type="entry name" value="NAD(P)-binding Rossmann-like Domain"/>
    <property type="match status" value="1"/>
</dbReference>
<feature type="domain" description="NAD-dependent epimerase/dehydratase" evidence="2">
    <location>
        <begin position="4"/>
        <end position="232"/>
    </location>
</feature>
<dbReference type="Pfam" id="PF01370">
    <property type="entry name" value="Epimerase"/>
    <property type="match status" value="1"/>
</dbReference>
<reference evidence="4" key="1">
    <citation type="submission" date="2017-07" db="EMBL/GenBank/DDBJ databases">
        <authorList>
            <person name="Varghese N."/>
            <person name="Submissions S."/>
        </authorList>
    </citation>
    <scope>NUCLEOTIDE SEQUENCE [LARGE SCALE GENOMIC DNA]</scope>
    <source>
        <strain evidence="4">NLAE-zl-C134</strain>
    </source>
</reference>